<dbReference type="RefSeq" id="WP_065991725.1">
    <property type="nucleotide sequence ID" value="NZ_MDEN01000068.1"/>
</dbReference>
<comment type="caution">
    <text evidence="1">The sequence shown here is derived from an EMBL/GenBank/DDBJ whole genome shotgun (WGS) entry which is preliminary data.</text>
</comment>
<dbReference type="EMBL" id="MDEN01000068">
    <property type="protein sequence ID" value="OCX14220.1"/>
    <property type="molecule type" value="Genomic_DNA"/>
</dbReference>
<accession>A0A1C2DHH8</accession>
<dbReference type="AlphaFoldDB" id="A0A1C2DHH8"/>
<gene>
    <name evidence="1" type="ORF">BBI10_22070</name>
</gene>
<organism evidence="1 2">
    <name type="scientific">Pseudomonas graminis</name>
    <dbReference type="NCBI Taxonomy" id="158627"/>
    <lineage>
        <taxon>Bacteria</taxon>
        <taxon>Pseudomonadati</taxon>
        <taxon>Pseudomonadota</taxon>
        <taxon>Gammaproteobacteria</taxon>
        <taxon>Pseudomonadales</taxon>
        <taxon>Pseudomonadaceae</taxon>
        <taxon>Pseudomonas</taxon>
    </lineage>
</organism>
<evidence type="ECO:0000313" key="2">
    <source>
        <dbReference type="Proteomes" id="UP000095143"/>
    </source>
</evidence>
<proteinExistence type="predicted"/>
<protein>
    <recommendedName>
        <fullName evidence="3">Fip</fullName>
    </recommendedName>
</protein>
<dbReference type="Proteomes" id="UP000095143">
    <property type="component" value="Unassembled WGS sequence"/>
</dbReference>
<evidence type="ECO:0008006" key="3">
    <source>
        <dbReference type="Google" id="ProtNLM"/>
    </source>
</evidence>
<name>A0A1C2DHH8_9PSED</name>
<evidence type="ECO:0000313" key="1">
    <source>
        <dbReference type="EMBL" id="OCX14220.1"/>
    </source>
</evidence>
<dbReference type="Pfam" id="PF20457">
    <property type="entry name" value="DUF6710"/>
    <property type="match status" value="1"/>
</dbReference>
<dbReference type="OrthoDB" id="1777863at2"/>
<reference evidence="1 2" key="1">
    <citation type="submission" date="2016-08" db="EMBL/GenBank/DDBJ databases">
        <title>Whole genome sequence of Pseudomonas graminis strain UASWS1507, a potential biological control agent for agriculture.</title>
        <authorList>
            <person name="Crovadore J."/>
            <person name="Calmin G."/>
            <person name="Chablais R."/>
            <person name="Cochard B."/>
            <person name="Lefort F."/>
        </authorList>
    </citation>
    <scope>NUCLEOTIDE SEQUENCE [LARGE SCALE GENOMIC DNA]</scope>
    <source>
        <strain evidence="1 2">UASWS1507</strain>
    </source>
</reference>
<dbReference type="InterPro" id="IPR046556">
    <property type="entry name" value="DUF6710"/>
</dbReference>
<sequence length="234" mass="25920">MYTTDSTNIAVYNHLMKVAKEIALTNPKGLPDLIRAILRPLQSEHLLAVAERGQDALPNLDGAWFFGSAVRDRLFSTSGSRWLGRPLPQNQYVLKLSRDIVLPWPWSLRGYVSALATIGSAKAPVAMSQTSTRPYSRNYQGPWVQDDNHSVHLWLPWGIGFVYGGNHSIAAGILAGEGEVIPEKVYDMSHLLDSLHCDGAYFYETDNGEKVEAVTDVRRAAVFEIGRLMGAQHS</sequence>